<dbReference type="Proteomes" id="UP000230390">
    <property type="component" value="Unassembled WGS sequence"/>
</dbReference>
<gene>
    <name evidence="2" type="ORF">CR105_00345</name>
</gene>
<dbReference type="InterPro" id="IPR036249">
    <property type="entry name" value="Thioredoxin-like_sf"/>
</dbReference>
<dbReference type="OrthoDB" id="5733562at2"/>
<dbReference type="Pfam" id="PF13899">
    <property type="entry name" value="Thioredoxin_7"/>
    <property type="match status" value="1"/>
</dbReference>
<organism evidence="2 3">
    <name type="scientific">Massilia eurypsychrophila</name>
    <dbReference type="NCBI Taxonomy" id="1485217"/>
    <lineage>
        <taxon>Bacteria</taxon>
        <taxon>Pseudomonadati</taxon>
        <taxon>Pseudomonadota</taxon>
        <taxon>Betaproteobacteria</taxon>
        <taxon>Burkholderiales</taxon>
        <taxon>Oxalobacteraceae</taxon>
        <taxon>Telluria group</taxon>
        <taxon>Massilia</taxon>
    </lineage>
</organism>
<dbReference type="RefSeq" id="WP_099786449.1">
    <property type="nucleotide sequence ID" value="NZ_JBHLYV010000100.1"/>
</dbReference>
<dbReference type="SUPFAM" id="SSF52833">
    <property type="entry name" value="Thioredoxin-like"/>
    <property type="match status" value="1"/>
</dbReference>
<dbReference type="InterPro" id="IPR013766">
    <property type="entry name" value="Thioredoxin_domain"/>
</dbReference>
<dbReference type="GO" id="GO:0015035">
    <property type="term" value="F:protein-disulfide reductase activity"/>
    <property type="evidence" value="ECO:0007669"/>
    <property type="project" value="TreeGrafter"/>
</dbReference>
<comment type="caution">
    <text evidence="2">The sequence shown here is derived from an EMBL/GenBank/DDBJ whole genome shotgun (WGS) entry which is preliminary data.</text>
</comment>
<dbReference type="GO" id="GO:0045454">
    <property type="term" value="P:cell redox homeostasis"/>
    <property type="evidence" value="ECO:0007669"/>
    <property type="project" value="TreeGrafter"/>
</dbReference>
<evidence type="ECO:0000259" key="1">
    <source>
        <dbReference type="PROSITE" id="PS51352"/>
    </source>
</evidence>
<sequence>MAAGAIDWQRDPQAAFAQARAAGKPLLLYWGAAWCPPCNRIKSVVFNRTDFIELADSFIALEIDGDSVGAQRLAAQFKLRSYPTLVVFRPDGAEVTRLPCELDGKRFVHILDLALNARFTAAESLSVALSRERALSDDEWRLLSFYSWDTDERQLLKNLDFAAIVASLTRACTLADAVVRLEWLGLHAAAVAGETGLDQAAAIRRLEATLCDNQAVCLQFDIVIGYALDLVRFLTAPGSTARARLIASWSDALVSLEDDDTLDIGDRLNALRTRVRLSRLGAAEPQLLALASARVAEATAQAQGPALRHTVVVTGAGVLSDAGLIDEAQQLLRAELAQSHAPYFLLHSLAALAKRRGEPAAALHCYEQAWADAVGGATRLQWGATYLLALLDLAPRDGARIEHCAAELAAEFAAVPDAAFQRNRTQAARVVKALSAVEDAGAQASALLAALRQLLLNA</sequence>
<dbReference type="Gene3D" id="3.40.30.10">
    <property type="entry name" value="Glutaredoxin"/>
    <property type="match status" value="1"/>
</dbReference>
<proteinExistence type="predicted"/>
<dbReference type="EMBL" id="PDOC01000001">
    <property type="protein sequence ID" value="PIL46648.1"/>
    <property type="molecule type" value="Genomic_DNA"/>
</dbReference>
<keyword evidence="3" id="KW-1185">Reference proteome</keyword>
<dbReference type="PROSITE" id="PS51352">
    <property type="entry name" value="THIOREDOXIN_2"/>
    <property type="match status" value="1"/>
</dbReference>
<name>A0A2G8TM20_9BURK</name>
<dbReference type="PANTHER" id="PTHR32234">
    <property type="entry name" value="THIOL:DISULFIDE INTERCHANGE PROTEIN DSBD"/>
    <property type="match status" value="1"/>
</dbReference>
<dbReference type="PANTHER" id="PTHR32234:SF0">
    <property type="entry name" value="THIOL:DISULFIDE INTERCHANGE PROTEIN DSBD"/>
    <property type="match status" value="1"/>
</dbReference>
<reference evidence="2 3" key="1">
    <citation type="submission" date="2017-10" db="EMBL/GenBank/DDBJ databases">
        <title>Massilia psychrophilum sp. nov., a novel purple-pigmented bacterium isolated from Tianshan glacier, Xinjiang Municipality, China.</title>
        <authorList>
            <person name="Wang H."/>
        </authorList>
    </citation>
    <scope>NUCLEOTIDE SEQUENCE [LARGE SCALE GENOMIC DNA]</scope>
    <source>
        <strain evidence="2 3">JCM 30074</strain>
    </source>
</reference>
<accession>A0A2G8TM20</accession>
<dbReference type="AlphaFoldDB" id="A0A2G8TM20"/>
<protein>
    <submittedName>
        <fullName evidence="2">Thiol reductase thioredoxin</fullName>
    </submittedName>
</protein>
<evidence type="ECO:0000313" key="2">
    <source>
        <dbReference type="EMBL" id="PIL46648.1"/>
    </source>
</evidence>
<feature type="domain" description="Thioredoxin" evidence="1">
    <location>
        <begin position="1"/>
        <end position="116"/>
    </location>
</feature>
<evidence type="ECO:0000313" key="3">
    <source>
        <dbReference type="Proteomes" id="UP000230390"/>
    </source>
</evidence>
<dbReference type="CDD" id="cd02947">
    <property type="entry name" value="TRX_family"/>
    <property type="match status" value="1"/>
</dbReference>